<reference evidence="2 3" key="1">
    <citation type="submission" date="2019-04" db="EMBL/GenBank/DDBJ databases">
        <authorList>
            <consortium name="DOE Joint Genome Institute"/>
            <person name="Mondo S."/>
            <person name="Kjaerbolling I."/>
            <person name="Vesth T."/>
            <person name="Frisvad J.C."/>
            <person name="Nybo J.L."/>
            <person name="Theobald S."/>
            <person name="Kildgaard S."/>
            <person name="Isbrandt T."/>
            <person name="Kuo A."/>
            <person name="Sato A."/>
            <person name="Lyhne E.K."/>
            <person name="Kogle M.E."/>
            <person name="Wiebenga A."/>
            <person name="Kun R.S."/>
            <person name="Lubbers R.J."/>
            <person name="Makela M.R."/>
            <person name="Barry K."/>
            <person name="Chovatia M."/>
            <person name="Clum A."/>
            <person name="Daum C."/>
            <person name="Haridas S."/>
            <person name="He G."/>
            <person name="LaButti K."/>
            <person name="Lipzen A."/>
            <person name="Riley R."/>
            <person name="Salamov A."/>
            <person name="Simmons B.A."/>
            <person name="Magnuson J.K."/>
            <person name="Henrissat B."/>
            <person name="Mortensen U.H."/>
            <person name="Larsen T.O."/>
            <person name="Devries R.P."/>
            <person name="Grigoriev I.V."/>
            <person name="Machida M."/>
            <person name="Baker S.E."/>
            <person name="Andersen M.R."/>
            <person name="Cantor M.N."/>
            <person name="Hua S.X."/>
        </authorList>
    </citation>
    <scope>NUCLEOTIDE SEQUENCE [LARGE SCALE GENOMIC DNA]</scope>
    <source>
        <strain evidence="2 3">CBS 117616</strain>
    </source>
</reference>
<evidence type="ECO:0000256" key="1">
    <source>
        <dbReference type="SAM" id="Phobius"/>
    </source>
</evidence>
<sequence>MANGWNWKLFLKVYIRLTLLSELPVLICWHCFPILIWKSTHQLLCFKKWGDTWMIW</sequence>
<accession>A0ABQ6W9B6</accession>
<evidence type="ECO:0000313" key="2">
    <source>
        <dbReference type="EMBL" id="KAE8413712.1"/>
    </source>
</evidence>
<gene>
    <name evidence="2" type="ORF">BDV36DRAFT_24846</name>
</gene>
<keyword evidence="1" id="KW-0472">Membrane</keyword>
<keyword evidence="3" id="KW-1185">Reference proteome</keyword>
<keyword evidence="1" id="KW-0812">Transmembrane</keyword>
<dbReference type="EMBL" id="ML735800">
    <property type="protein sequence ID" value="KAE8413712.1"/>
    <property type="molecule type" value="Genomic_DNA"/>
</dbReference>
<keyword evidence="1" id="KW-1133">Transmembrane helix</keyword>
<feature type="transmembrane region" description="Helical" evidence="1">
    <location>
        <begin position="13"/>
        <end position="37"/>
    </location>
</feature>
<name>A0ABQ6W9B6_9EURO</name>
<dbReference type="Proteomes" id="UP000325395">
    <property type="component" value="Unassembled WGS sequence"/>
</dbReference>
<protein>
    <submittedName>
        <fullName evidence="2">Uncharacterized protein</fullName>
    </submittedName>
</protein>
<organism evidence="2 3">
    <name type="scientific">Aspergillus pseudocaelatus</name>
    <dbReference type="NCBI Taxonomy" id="1825620"/>
    <lineage>
        <taxon>Eukaryota</taxon>
        <taxon>Fungi</taxon>
        <taxon>Dikarya</taxon>
        <taxon>Ascomycota</taxon>
        <taxon>Pezizomycotina</taxon>
        <taxon>Eurotiomycetes</taxon>
        <taxon>Eurotiomycetidae</taxon>
        <taxon>Eurotiales</taxon>
        <taxon>Aspergillaceae</taxon>
        <taxon>Aspergillus</taxon>
        <taxon>Aspergillus subgen. Circumdati</taxon>
    </lineage>
</organism>
<proteinExistence type="predicted"/>
<evidence type="ECO:0000313" key="3">
    <source>
        <dbReference type="Proteomes" id="UP000325395"/>
    </source>
</evidence>